<sequence>MSTPTRDRRYAGFLGAFLLVALLLAGGVSYFASSSPDGLDAVTQSGCEAVETEAGEQLQGECIAQNAGEHATAGSPLADYTVGGDDALTGVAGVIGVLSTLAVTGGLFWLLRRRSGP</sequence>
<evidence type="ECO:0000313" key="9">
    <source>
        <dbReference type="Proteomes" id="UP001385809"/>
    </source>
</evidence>
<reference evidence="8 9" key="1">
    <citation type="submission" date="2024-03" db="EMBL/GenBank/DDBJ databases">
        <title>Actinomycetospora sp. OC33-EN08, a novel actinomycete isolated from wild orchid (Aerides multiflora).</title>
        <authorList>
            <person name="Suriyachadkun C."/>
        </authorList>
    </citation>
    <scope>NUCLEOTIDE SEQUENCE [LARGE SCALE GENOMIC DNA]</scope>
    <source>
        <strain evidence="8 9">OC33-EN08</strain>
    </source>
</reference>
<evidence type="ECO:0000259" key="7">
    <source>
        <dbReference type="Pfam" id="PF13190"/>
    </source>
</evidence>
<evidence type="ECO:0000256" key="5">
    <source>
        <dbReference type="ARBA" id="ARBA00023136"/>
    </source>
</evidence>
<evidence type="ECO:0000256" key="2">
    <source>
        <dbReference type="ARBA" id="ARBA00022475"/>
    </source>
</evidence>
<dbReference type="RefSeq" id="WP_337693721.1">
    <property type="nucleotide sequence ID" value="NZ_JBBEGN010000002.1"/>
</dbReference>
<evidence type="ECO:0000256" key="6">
    <source>
        <dbReference type="SAM" id="Phobius"/>
    </source>
</evidence>
<feature type="transmembrane region" description="Helical" evidence="6">
    <location>
        <begin position="87"/>
        <end position="111"/>
    </location>
</feature>
<evidence type="ECO:0000313" key="8">
    <source>
        <dbReference type="EMBL" id="MEJ2867096.1"/>
    </source>
</evidence>
<gene>
    <name evidence="8" type="ORF">WCD74_04925</name>
</gene>
<protein>
    <submittedName>
        <fullName evidence="8">PDGLE domain-containing protein</fullName>
    </submittedName>
</protein>
<keyword evidence="3 6" id="KW-0812">Transmembrane</keyword>
<dbReference type="InterPro" id="IPR025937">
    <property type="entry name" value="PDGLE_dom"/>
</dbReference>
<keyword evidence="4 6" id="KW-1133">Transmembrane helix</keyword>
<keyword evidence="2" id="KW-1003">Cell membrane</keyword>
<dbReference type="Proteomes" id="UP001385809">
    <property type="component" value="Unassembled WGS sequence"/>
</dbReference>
<comment type="subcellular location">
    <subcellularLocation>
        <location evidence="1">Cell membrane</location>
    </subcellularLocation>
</comment>
<dbReference type="Pfam" id="PF13190">
    <property type="entry name" value="PDGLE"/>
    <property type="match status" value="1"/>
</dbReference>
<feature type="transmembrane region" description="Helical" evidence="6">
    <location>
        <begin position="12"/>
        <end position="32"/>
    </location>
</feature>
<dbReference type="CDD" id="cd12087">
    <property type="entry name" value="TM_EGFR-like"/>
    <property type="match status" value="1"/>
</dbReference>
<evidence type="ECO:0000256" key="4">
    <source>
        <dbReference type="ARBA" id="ARBA00022989"/>
    </source>
</evidence>
<evidence type="ECO:0000256" key="3">
    <source>
        <dbReference type="ARBA" id="ARBA00022692"/>
    </source>
</evidence>
<organism evidence="8 9">
    <name type="scientific">Actinomycetospora aurantiaca</name>
    <dbReference type="NCBI Taxonomy" id="3129233"/>
    <lineage>
        <taxon>Bacteria</taxon>
        <taxon>Bacillati</taxon>
        <taxon>Actinomycetota</taxon>
        <taxon>Actinomycetes</taxon>
        <taxon>Pseudonocardiales</taxon>
        <taxon>Pseudonocardiaceae</taxon>
        <taxon>Actinomycetospora</taxon>
    </lineage>
</organism>
<evidence type="ECO:0000256" key="1">
    <source>
        <dbReference type="ARBA" id="ARBA00004236"/>
    </source>
</evidence>
<keyword evidence="5 6" id="KW-0472">Membrane</keyword>
<name>A0ABU8MJG2_9PSEU</name>
<comment type="caution">
    <text evidence="8">The sequence shown here is derived from an EMBL/GenBank/DDBJ whole genome shotgun (WGS) entry which is preliminary data.</text>
</comment>
<feature type="domain" description="PDGLE" evidence="7">
    <location>
        <begin position="13"/>
        <end position="113"/>
    </location>
</feature>
<dbReference type="EMBL" id="JBBEGN010000002">
    <property type="protein sequence ID" value="MEJ2867096.1"/>
    <property type="molecule type" value="Genomic_DNA"/>
</dbReference>
<proteinExistence type="predicted"/>
<keyword evidence="9" id="KW-1185">Reference proteome</keyword>
<accession>A0ABU8MJG2</accession>